<protein>
    <submittedName>
        <fullName evidence="2">Uncharacterized protein</fullName>
    </submittedName>
</protein>
<proteinExistence type="predicted"/>
<name>A0AAD0W3D0_PSEO7</name>
<sequence>MKKWNEEKNTGLKNAGDIQTATLSIGVIVSAKLILLDTLFFSKKDNVNMQINIKDKYFKIS</sequence>
<keyword evidence="1" id="KW-0812">Transmembrane</keyword>
<dbReference type="EMBL" id="CP031761">
    <property type="protein sequence ID" value="AXR01416.1"/>
    <property type="molecule type" value="Genomic_DNA"/>
</dbReference>
<accession>A0AAD0W3D0</accession>
<keyword evidence="1" id="KW-1133">Transmembrane helix</keyword>
<dbReference type="AlphaFoldDB" id="A0AAD0W3D0"/>
<reference evidence="2 3" key="1">
    <citation type="submission" date="2018-08" db="EMBL/GenBank/DDBJ databases">
        <title>Whole Genome Sequences of Two Pseudoalteromonas piscicida Strains, DE1-A and DE2-A, which Exhibit Strong Antibacterial Activity against Vibrio vulnificus.</title>
        <authorList>
            <person name="Richards G.P."/>
            <person name="Needleman D.S."/>
            <person name="Watson M.A."/>
            <person name="Polson S.W."/>
        </authorList>
    </citation>
    <scope>NUCLEOTIDE SEQUENCE [LARGE SCALE GENOMIC DNA]</scope>
    <source>
        <strain evidence="2 3">DE2-A</strain>
    </source>
</reference>
<evidence type="ECO:0000313" key="2">
    <source>
        <dbReference type="EMBL" id="AXR01416.1"/>
    </source>
</evidence>
<dbReference type="Proteomes" id="UP000258102">
    <property type="component" value="Chromosome 1"/>
</dbReference>
<evidence type="ECO:0000313" key="3">
    <source>
        <dbReference type="Proteomes" id="UP000258102"/>
    </source>
</evidence>
<gene>
    <name evidence="2" type="ORF">D0511_04545</name>
</gene>
<keyword evidence="1" id="KW-0472">Membrane</keyword>
<organism evidence="2 3">
    <name type="scientific">Pseudoalteromonas piscicida</name>
    <dbReference type="NCBI Taxonomy" id="43662"/>
    <lineage>
        <taxon>Bacteria</taxon>
        <taxon>Pseudomonadati</taxon>
        <taxon>Pseudomonadota</taxon>
        <taxon>Gammaproteobacteria</taxon>
        <taxon>Alteromonadales</taxon>
        <taxon>Pseudoalteromonadaceae</taxon>
        <taxon>Pseudoalteromonas</taxon>
    </lineage>
</organism>
<evidence type="ECO:0000256" key="1">
    <source>
        <dbReference type="SAM" id="Phobius"/>
    </source>
</evidence>
<feature type="transmembrane region" description="Helical" evidence="1">
    <location>
        <begin position="20"/>
        <end position="41"/>
    </location>
</feature>